<accession>A0A0P1BQ91</accession>
<dbReference type="OrthoDB" id="424969at2759"/>
<evidence type="ECO:0000256" key="1">
    <source>
        <dbReference type="ARBA" id="ARBA00009224"/>
    </source>
</evidence>
<comment type="similarity">
    <text evidence="1">Belongs to the MTFP1 family.</text>
</comment>
<evidence type="ECO:0000313" key="4">
    <source>
        <dbReference type="EMBL" id="CEH18749.1"/>
    </source>
</evidence>
<reference evidence="4 5" key="1">
    <citation type="submission" date="2014-09" db="EMBL/GenBank/DDBJ databases">
        <authorList>
            <person name="Magalhaes I.L.F."/>
            <person name="Oliveira U."/>
            <person name="Santos F.R."/>
            <person name="Vidigal T.H.D.A."/>
            <person name="Brescovit A.D."/>
            <person name="Santos A.J."/>
        </authorList>
    </citation>
    <scope>NUCLEOTIDE SEQUENCE [LARGE SCALE GENOMIC DNA]</scope>
</reference>
<dbReference type="GO" id="GO:0000266">
    <property type="term" value="P:mitochondrial fission"/>
    <property type="evidence" value="ECO:0007669"/>
    <property type="project" value="TreeGrafter"/>
</dbReference>
<protein>
    <recommendedName>
        <fullName evidence="2">Mitochondrial fission process protein 1</fullName>
    </recommendedName>
    <alternativeName>
        <fullName evidence="3">Mitochondrial 18 kDa protein</fullName>
    </alternativeName>
</protein>
<dbReference type="Pfam" id="PF10558">
    <property type="entry name" value="MTP18"/>
    <property type="match status" value="1"/>
</dbReference>
<dbReference type="InterPro" id="IPR019560">
    <property type="entry name" value="Mitochondrial_18_kDa_protein"/>
</dbReference>
<keyword evidence="5" id="KW-1185">Reference proteome</keyword>
<dbReference type="PANTHER" id="PTHR11001:SF2">
    <property type="entry name" value="MITOCHONDRIAL FISSION PROCESS PROTEIN 1"/>
    <property type="match status" value="1"/>
</dbReference>
<dbReference type="GO" id="GO:0005739">
    <property type="term" value="C:mitochondrion"/>
    <property type="evidence" value="ECO:0007669"/>
    <property type="project" value="TreeGrafter"/>
</dbReference>
<organism evidence="4 5">
    <name type="scientific">Ceraceosorus bombacis</name>
    <dbReference type="NCBI Taxonomy" id="401625"/>
    <lineage>
        <taxon>Eukaryota</taxon>
        <taxon>Fungi</taxon>
        <taxon>Dikarya</taxon>
        <taxon>Basidiomycota</taxon>
        <taxon>Ustilaginomycotina</taxon>
        <taxon>Exobasidiomycetes</taxon>
        <taxon>Ceraceosorales</taxon>
        <taxon>Ceraceosoraceae</taxon>
        <taxon>Ceraceosorus</taxon>
    </lineage>
</organism>
<evidence type="ECO:0000256" key="3">
    <source>
        <dbReference type="ARBA" id="ARBA00029631"/>
    </source>
</evidence>
<dbReference type="EMBL" id="CCYA01000276">
    <property type="protein sequence ID" value="CEH18749.1"/>
    <property type="molecule type" value="Genomic_DNA"/>
</dbReference>
<evidence type="ECO:0000313" key="5">
    <source>
        <dbReference type="Proteomes" id="UP000054845"/>
    </source>
</evidence>
<proteinExistence type="inferred from homology"/>
<name>A0A0P1BQ91_9BASI</name>
<dbReference type="AlphaFoldDB" id="A0A0P1BQ91"/>
<evidence type="ECO:0000256" key="2">
    <source>
        <dbReference type="ARBA" id="ARBA00017835"/>
    </source>
</evidence>
<sequence length="233" mass="25434">MRLRTLITSTSRYVAYTSDIGEAFRPLTSPVFVRACYGISWAYLVGDVGYAGYKAHQQHEHDTAGIATRVEDKAKEAMNVGTDKLKQIVGDSGQRVELRRSHDGSLEKHAAGHSDFSHVGLVMARRAVFQSIASMALPAFTIHSVVRYSAPIFARSASKRVRGAGPTIAGLAFVPALPFVFDHPVETVVDRVFDVIEEQFIAKGSKDTSTTDAAKAAVEQLKAKVQQTKQKIE</sequence>
<dbReference type="PANTHER" id="PTHR11001">
    <property type="entry name" value="MITOCHONDRIAL FISSION PROCESS PROTEIN 1"/>
    <property type="match status" value="1"/>
</dbReference>
<dbReference type="Proteomes" id="UP000054845">
    <property type="component" value="Unassembled WGS sequence"/>
</dbReference>